<evidence type="ECO:0000313" key="1">
    <source>
        <dbReference type="EMBL" id="GGF91679.1"/>
    </source>
</evidence>
<keyword evidence="2" id="KW-1185">Reference proteome</keyword>
<name>A0A8J3E7F9_9GAMM</name>
<dbReference type="AlphaFoldDB" id="A0A8J3E7F9"/>
<dbReference type="EMBL" id="BMJS01000004">
    <property type="protein sequence ID" value="GGF91679.1"/>
    <property type="molecule type" value="Genomic_DNA"/>
</dbReference>
<gene>
    <name evidence="1" type="ORF">GCM10010995_06100</name>
</gene>
<protein>
    <submittedName>
        <fullName evidence="1">Uncharacterized protein</fullName>
    </submittedName>
</protein>
<dbReference type="RefSeq" id="WP_150468865.1">
    <property type="nucleotide sequence ID" value="NZ_BMJS01000004.1"/>
</dbReference>
<comment type="caution">
    <text evidence="1">The sequence shown here is derived from an EMBL/GenBank/DDBJ whole genome shotgun (WGS) entry which is preliminary data.</text>
</comment>
<sequence>MARQFRNKIKPIQKILFSPQTMLWKKTEQVIDIKNFSLYNYYEEYDVCIIGDDPLVTLLGIFSLMQSDVFRKFVICIQSNTISEKVRDMHAIRVNNITHELSSYIFNKLGVKNKSVGSLTTLLSTLVNLINGKVLNNEIVIHRLISTGLQLDYGFIRGRKNYFTLWPTHEEITSDSTNWASLFCISIGRFFPKKKHDQSSKNQFIFAKNIIYTSIVDNVSLADVAETKGVYLIGEAQGKFDINNGVLGAHERLYDIIGGMSLYEFIKDHKAYKIYCNTDIGEKNE</sequence>
<dbReference type="Proteomes" id="UP000636949">
    <property type="component" value="Unassembled WGS sequence"/>
</dbReference>
<accession>A0A8J3E7F9</accession>
<evidence type="ECO:0000313" key="2">
    <source>
        <dbReference type="Proteomes" id="UP000636949"/>
    </source>
</evidence>
<reference evidence="1" key="2">
    <citation type="submission" date="2020-09" db="EMBL/GenBank/DDBJ databases">
        <authorList>
            <person name="Sun Q."/>
            <person name="Zhou Y."/>
        </authorList>
    </citation>
    <scope>NUCLEOTIDE SEQUENCE</scope>
    <source>
        <strain evidence="1">CGMCC 1.15758</strain>
    </source>
</reference>
<proteinExistence type="predicted"/>
<reference evidence="1" key="1">
    <citation type="journal article" date="2014" name="Int. J. Syst. Evol. Microbiol.">
        <title>Complete genome sequence of Corynebacterium casei LMG S-19264T (=DSM 44701T), isolated from a smear-ripened cheese.</title>
        <authorList>
            <consortium name="US DOE Joint Genome Institute (JGI-PGF)"/>
            <person name="Walter F."/>
            <person name="Albersmeier A."/>
            <person name="Kalinowski J."/>
            <person name="Ruckert C."/>
        </authorList>
    </citation>
    <scope>NUCLEOTIDE SEQUENCE</scope>
    <source>
        <strain evidence="1">CGMCC 1.15758</strain>
    </source>
</reference>
<organism evidence="1 2">
    <name type="scientific">Cysteiniphilum litorale</name>
    <dbReference type="NCBI Taxonomy" id="2056700"/>
    <lineage>
        <taxon>Bacteria</taxon>
        <taxon>Pseudomonadati</taxon>
        <taxon>Pseudomonadota</taxon>
        <taxon>Gammaproteobacteria</taxon>
        <taxon>Thiotrichales</taxon>
        <taxon>Fastidiosibacteraceae</taxon>
        <taxon>Cysteiniphilum</taxon>
    </lineage>
</organism>